<gene>
    <name evidence="2" type="ORF">H5410_036410</name>
</gene>
<feature type="region of interest" description="Disordered" evidence="1">
    <location>
        <begin position="36"/>
        <end position="72"/>
    </location>
</feature>
<dbReference type="Proteomes" id="UP000824120">
    <property type="component" value="Chromosome 7"/>
</dbReference>
<name>A0A9J5Y587_SOLCO</name>
<accession>A0A9J5Y587</accession>
<comment type="caution">
    <text evidence="2">The sequence shown here is derived from an EMBL/GenBank/DDBJ whole genome shotgun (WGS) entry which is preliminary data.</text>
</comment>
<dbReference type="EMBL" id="JACXVP010000007">
    <property type="protein sequence ID" value="KAG5595178.1"/>
    <property type="molecule type" value="Genomic_DNA"/>
</dbReference>
<keyword evidence="3" id="KW-1185">Reference proteome</keyword>
<dbReference type="AlphaFoldDB" id="A0A9J5Y587"/>
<evidence type="ECO:0000313" key="2">
    <source>
        <dbReference type="EMBL" id="KAG5595178.1"/>
    </source>
</evidence>
<sequence length="72" mass="7757">MDADDTHEIRDKGIFRDFPDLIELVVQLVTQTLQAVTSTTAPSRSGTAIQSETTPSTDAHIQTTPSATETPT</sequence>
<feature type="compositionally biased region" description="Polar residues" evidence="1">
    <location>
        <begin position="42"/>
        <end position="72"/>
    </location>
</feature>
<protein>
    <submittedName>
        <fullName evidence="2">Uncharacterized protein</fullName>
    </submittedName>
</protein>
<evidence type="ECO:0000256" key="1">
    <source>
        <dbReference type="SAM" id="MobiDB-lite"/>
    </source>
</evidence>
<reference evidence="2 3" key="1">
    <citation type="submission" date="2020-09" db="EMBL/GenBank/DDBJ databases">
        <title>De no assembly of potato wild relative species, Solanum commersonii.</title>
        <authorList>
            <person name="Cho K."/>
        </authorList>
    </citation>
    <scope>NUCLEOTIDE SEQUENCE [LARGE SCALE GENOMIC DNA]</scope>
    <source>
        <strain evidence="2">LZ3.2</strain>
        <tissue evidence="2">Leaf</tissue>
    </source>
</reference>
<evidence type="ECO:0000313" key="3">
    <source>
        <dbReference type="Proteomes" id="UP000824120"/>
    </source>
</evidence>
<proteinExistence type="predicted"/>
<organism evidence="2 3">
    <name type="scientific">Solanum commersonii</name>
    <name type="common">Commerson's wild potato</name>
    <name type="synonym">Commerson's nightshade</name>
    <dbReference type="NCBI Taxonomy" id="4109"/>
    <lineage>
        <taxon>Eukaryota</taxon>
        <taxon>Viridiplantae</taxon>
        <taxon>Streptophyta</taxon>
        <taxon>Embryophyta</taxon>
        <taxon>Tracheophyta</taxon>
        <taxon>Spermatophyta</taxon>
        <taxon>Magnoliopsida</taxon>
        <taxon>eudicotyledons</taxon>
        <taxon>Gunneridae</taxon>
        <taxon>Pentapetalae</taxon>
        <taxon>asterids</taxon>
        <taxon>lamiids</taxon>
        <taxon>Solanales</taxon>
        <taxon>Solanaceae</taxon>
        <taxon>Solanoideae</taxon>
        <taxon>Solaneae</taxon>
        <taxon>Solanum</taxon>
    </lineage>
</organism>